<name>T0ZZY3_9ZZZZ</name>
<dbReference type="EMBL" id="AUZZ01004386">
    <property type="protein sequence ID" value="EQD53866.1"/>
    <property type="molecule type" value="Genomic_DNA"/>
</dbReference>
<feature type="non-terminal residue" evidence="1">
    <location>
        <position position="1"/>
    </location>
</feature>
<reference evidence="1" key="1">
    <citation type="submission" date="2013-08" db="EMBL/GenBank/DDBJ databases">
        <authorList>
            <person name="Mendez C."/>
            <person name="Richter M."/>
            <person name="Ferrer M."/>
            <person name="Sanchez J."/>
        </authorList>
    </citation>
    <scope>NUCLEOTIDE SEQUENCE</scope>
</reference>
<accession>T0ZZY3</accession>
<dbReference type="AlphaFoldDB" id="T0ZZY3"/>
<protein>
    <submittedName>
        <fullName evidence="1">Flagellar protein E</fullName>
    </submittedName>
</protein>
<evidence type="ECO:0000313" key="1">
    <source>
        <dbReference type="EMBL" id="EQD53866.1"/>
    </source>
</evidence>
<proteinExistence type="predicted"/>
<gene>
    <name evidence="1" type="ORF">B2A_06227</name>
</gene>
<keyword evidence="1" id="KW-0966">Cell projection</keyword>
<keyword evidence="1" id="KW-0969">Cilium</keyword>
<comment type="caution">
    <text evidence="1">The sequence shown here is derived from an EMBL/GenBank/DDBJ whole genome shotgun (WGS) entry which is preliminary data.</text>
</comment>
<organism evidence="1">
    <name type="scientific">mine drainage metagenome</name>
    <dbReference type="NCBI Taxonomy" id="410659"/>
    <lineage>
        <taxon>unclassified sequences</taxon>
        <taxon>metagenomes</taxon>
        <taxon>ecological metagenomes</taxon>
    </lineage>
</organism>
<sequence length="40" mass="4725">VITMLFIEKLNGEEVNRELIETLEREFRSLKKGVDELYGI</sequence>
<reference evidence="1" key="2">
    <citation type="journal article" date="2014" name="ISME J.">
        <title>Microbial stratification in low pH oxic and suboxic macroscopic growths along an acid mine drainage.</title>
        <authorList>
            <person name="Mendez-Garcia C."/>
            <person name="Mesa V."/>
            <person name="Sprenger R.R."/>
            <person name="Richter M."/>
            <person name="Diez M.S."/>
            <person name="Solano J."/>
            <person name="Bargiela R."/>
            <person name="Golyshina O.V."/>
            <person name="Manteca A."/>
            <person name="Ramos J.L."/>
            <person name="Gallego J.R."/>
            <person name="Llorente I."/>
            <person name="Martins Dos Santos V.A."/>
            <person name="Jensen O.N."/>
            <person name="Pelaez A.I."/>
            <person name="Sanchez J."/>
            <person name="Ferrer M."/>
        </authorList>
    </citation>
    <scope>NUCLEOTIDE SEQUENCE</scope>
</reference>
<keyword evidence="1" id="KW-0282">Flagellum</keyword>